<dbReference type="SMART" id="SM00356">
    <property type="entry name" value="ZnF_C3H1"/>
    <property type="match status" value="2"/>
</dbReference>
<feature type="domain" description="C2H2-type" evidence="7">
    <location>
        <begin position="323"/>
        <end position="352"/>
    </location>
</feature>
<dbReference type="GO" id="GO:0004540">
    <property type="term" value="F:RNA nuclease activity"/>
    <property type="evidence" value="ECO:0007669"/>
    <property type="project" value="InterPro"/>
</dbReference>
<feature type="domain" description="C2H2-type" evidence="7">
    <location>
        <begin position="297"/>
        <end position="321"/>
    </location>
</feature>
<evidence type="ECO:0000259" key="6">
    <source>
        <dbReference type="PROSITE" id="PS50103"/>
    </source>
</evidence>
<dbReference type="GO" id="GO:0008270">
    <property type="term" value="F:zinc ion binding"/>
    <property type="evidence" value="ECO:0007669"/>
    <property type="project" value="UniProtKB-KW"/>
</dbReference>
<dbReference type="PANTHER" id="PTHR24379:SF121">
    <property type="entry name" value="C2H2-TYPE DOMAIN-CONTAINING PROTEIN"/>
    <property type="match status" value="1"/>
</dbReference>
<dbReference type="SUPFAM" id="SSF57667">
    <property type="entry name" value="beta-beta-alpha zinc fingers"/>
    <property type="match status" value="2"/>
</dbReference>
<evidence type="ECO:0000259" key="7">
    <source>
        <dbReference type="PROSITE" id="PS50157"/>
    </source>
</evidence>
<reference evidence="8" key="1">
    <citation type="submission" date="2021-02" db="EMBL/GenBank/DDBJ databases">
        <authorList>
            <person name="Nowell W R."/>
        </authorList>
    </citation>
    <scope>NUCLEOTIDE SEQUENCE</scope>
</reference>
<dbReference type="Gene3D" id="4.10.1000.10">
    <property type="entry name" value="Zinc finger, CCCH-type"/>
    <property type="match status" value="1"/>
</dbReference>
<dbReference type="Proteomes" id="UP000663836">
    <property type="component" value="Unassembled WGS sequence"/>
</dbReference>
<evidence type="ECO:0000256" key="3">
    <source>
        <dbReference type="ARBA" id="ARBA00022771"/>
    </source>
</evidence>
<keyword evidence="2" id="KW-0677">Repeat</keyword>
<dbReference type="Gene3D" id="3.30.160.60">
    <property type="entry name" value="Classic Zinc Finger"/>
    <property type="match status" value="2"/>
</dbReference>
<dbReference type="PROSITE" id="PS50157">
    <property type="entry name" value="ZINC_FINGER_C2H2_2"/>
    <property type="match status" value="4"/>
</dbReference>
<dbReference type="Proteomes" id="UP000663864">
    <property type="component" value="Unassembled WGS sequence"/>
</dbReference>
<evidence type="ECO:0000256" key="2">
    <source>
        <dbReference type="ARBA" id="ARBA00022737"/>
    </source>
</evidence>
<feature type="domain" description="C2H2-type" evidence="7">
    <location>
        <begin position="271"/>
        <end position="300"/>
    </location>
</feature>
<keyword evidence="1 5" id="KW-0479">Metal-binding</keyword>
<evidence type="ECO:0000256" key="1">
    <source>
        <dbReference type="ARBA" id="ARBA00022723"/>
    </source>
</evidence>
<dbReference type="InterPro" id="IPR013087">
    <property type="entry name" value="Znf_C2H2_type"/>
</dbReference>
<sequence>MATPPAIRVDMRKLTDCIYFINGNCRSEDIQCSFRHCRVAIQQQTECRNWPNSCRNEDCPYRHPGRVPDPPKPLLQKKHLVSFLWDIENVQIPRGQQPVDIVQRILQKFVVEPGLQLDEFSCFCKTEMMSRENLESLHHANVRIIHVADPRGPEAVDRQIMLGLDRFGRFHQPPATVVLISGDSDFIGKLSDLRYQAGFTVILIYKLAKPELKATVNAHYPWELFTEKRLPHSIRPASNDDTKKMACPHCTNTYATIEALRQHQKDKNHLFYCPVCNEGFPTSRSLDQHQNDKKHLFICPICNKSFPILQNLEQHQNDRKHLSYCQNCNEGFSTSSTLEQHQNDKKHLFYCPVCDRGFFISQDLEQHQNDEKHLLYCQNRDEGFFISQALEQHQNDMHNPDKFASNENKSNVQRLVAIFEQKNKCV</sequence>
<feature type="zinc finger region" description="C3H1-type" evidence="5">
    <location>
        <begin position="11"/>
        <end position="39"/>
    </location>
</feature>
<dbReference type="Pfam" id="PF13912">
    <property type="entry name" value="zf-C2H2_6"/>
    <property type="match status" value="1"/>
</dbReference>
<dbReference type="InterPro" id="IPR022755">
    <property type="entry name" value="Znf_C2H2_jaz"/>
</dbReference>
<dbReference type="Gene3D" id="3.40.50.1010">
    <property type="entry name" value="5'-nuclease"/>
    <property type="match status" value="1"/>
</dbReference>
<dbReference type="PANTHER" id="PTHR24379">
    <property type="entry name" value="KRAB AND ZINC FINGER DOMAIN-CONTAINING"/>
    <property type="match status" value="1"/>
</dbReference>
<evidence type="ECO:0000313" key="10">
    <source>
        <dbReference type="Proteomes" id="UP000663864"/>
    </source>
</evidence>
<dbReference type="Pfam" id="PF12171">
    <property type="entry name" value="zf-C2H2_jaz"/>
    <property type="match status" value="2"/>
</dbReference>
<comment type="caution">
    <text evidence="8">The sequence shown here is derived from an EMBL/GenBank/DDBJ whole genome shotgun (WGS) entry which is preliminary data.</text>
</comment>
<accession>A0A814BVK3</accession>
<dbReference type="InterPro" id="IPR021139">
    <property type="entry name" value="NYN"/>
</dbReference>
<evidence type="ECO:0000313" key="9">
    <source>
        <dbReference type="EMBL" id="CAF3772722.1"/>
    </source>
</evidence>
<evidence type="ECO:0000256" key="5">
    <source>
        <dbReference type="PROSITE-ProRule" id="PRU00723"/>
    </source>
</evidence>
<evidence type="ECO:0008006" key="11">
    <source>
        <dbReference type="Google" id="ProtNLM"/>
    </source>
</evidence>
<dbReference type="EMBL" id="CAJNOT010000302">
    <property type="protein sequence ID" value="CAF0933033.1"/>
    <property type="molecule type" value="Genomic_DNA"/>
</dbReference>
<protein>
    <recommendedName>
        <fullName evidence="11">C2H2-type domain-containing protein</fullName>
    </recommendedName>
</protein>
<dbReference type="EMBL" id="CAJOBD010001204">
    <property type="protein sequence ID" value="CAF3772722.1"/>
    <property type="molecule type" value="Genomic_DNA"/>
</dbReference>
<proteinExistence type="predicted"/>
<dbReference type="Pfam" id="PF01936">
    <property type="entry name" value="NYN"/>
    <property type="match status" value="1"/>
</dbReference>
<feature type="zinc finger region" description="C3H1-type" evidence="5">
    <location>
        <begin position="41"/>
        <end position="66"/>
    </location>
</feature>
<feature type="domain" description="C3H1-type" evidence="6">
    <location>
        <begin position="11"/>
        <end position="39"/>
    </location>
</feature>
<feature type="domain" description="C3H1-type" evidence="6">
    <location>
        <begin position="41"/>
        <end position="66"/>
    </location>
</feature>
<evidence type="ECO:0000256" key="4">
    <source>
        <dbReference type="ARBA" id="ARBA00022833"/>
    </source>
</evidence>
<evidence type="ECO:0000313" key="8">
    <source>
        <dbReference type="EMBL" id="CAF0933033.1"/>
    </source>
</evidence>
<dbReference type="AlphaFoldDB" id="A0A814BVK3"/>
<keyword evidence="3 5" id="KW-0863">Zinc-finger</keyword>
<dbReference type="InterPro" id="IPR000571">
    <property type="entry name" value="Znf_CCCH"/>
</dbReference>
<dbReference type="InterPro" id="IPR036236">
    <property type="entry name" value="Znf_C2H2_sf"/>
</dbReference>
<dbReference type="SMART" id="SM00355">
    <property type="entry name" value="ZnF_C2H2"/>
    <property type="match status" value="5"/>
</dbReference>
<organism evidence="8 10">
    <name type="scientific">Rotaria sordida</name>
    <dbReference type="NCBI Taxonomy" id="392033"/>
    <lineage>
        <taxon>Eukaryota</taxon>
        <taxon>Metazoa</taxon>
        <taxon>Spiralia</taxon>
        <taxon>Gnathifera</taxon>
        <taxon>Rotifera</taxon>
        <taxon>Eurotatoria</taxon>
        <taxon>Bdelloidea</taxon>
        <taxon>Philodinida</taxon>
        <taxon>Philodinidae</taxon>
        <taxon>Rotaria</taxon>
    </lineage>
</organism>
<feature type="domain" description="C2H2-type" evidence="7">
    <location>
        <begin position="349"/>
        <end position="373"/>
    </location>
</feature>
<dbReference type="PROSITE" id="PS00028">
    <property type="entry name" value="ZINC_FINGER_C2H2_1"/>
    <property type="match status" value="4"/>
</dbReference>
<gene>
    <name evidence="9" type="ORF">JBS370_LOCUS13777</name>
    <name evidence="8" type="ORF">ZHD862_LOCUS9045</name>
</gene>
<keyword evidence="4 5" id="KW-0862">Zinc</keyword>
<name>A0A814BVK3_9BILA</name>
<dbReference type="CDD" id="cd10910">
    <property type="entry name" value="PIN_limkain_b1_N_like"/>
    <property type="match status" value="1"/>
</dbReference>
<dbReference type="PROSITE" id="PS50103">
    <property type="entry name" value="ZF_C3H1"/>
    <property type="match status" value="2"/>
</dbReference>